<dbReference type="EMBL" id="FUIG01000046">
    <property type="protein sequence ID" value="SJM34136.1"/>
    <property type="molecule type" value="Genomic_DNA"/>
</dbReference>
<name>A0A2P9ASI7_9HYPH</name>
<dbReference type="AlphaFoldDB" id="A0A2P9ASI7"/>
<evidence type="ECO:0000313" key="1">
    <source>
        <dbReference type="EMBL" id="SJM34136.1"/>
    </source>
</evidence>
<accession>A0A2P9ASI7</accession>
<gene>
    <name evidence="1" type="ORF">BQ8482_380319</name>
</gene>
<proteinExistence type="predicted"/>
<protein>
    <submittedName>
        <fullName evidence="1">Uncharacterized protein</fullName>
    </submittedName>
</protein>
<reference evidence="2" key="1">
    <citation type="submission" date="2016-12" db="EMBL/GenBank/DDBJ databases">
        <authorList>
            <person name="Brunel B."/>
        </authorList>
    </citation>
    <scope>NUCLEOTIDE SEQUENCE [LARGE SCALE GENOMIC DNA]</scope>
</reference>
<dbReference type="RefSeq" id="WP_123150687.1">
    <property type="nucleotide sequence ID" value="NZ_FUIG01000046.1"/>
</dbReference>
<sequence length="69" mass="7911">MLKKDCVAHYLEKAERLEYIIPNFDPANGDMILVFKTEDASGGRSFRLSPELGAKFRSYIFQAIREKAN</sequence>
<organism evidence="1 2">
    <name type="scientific">Mesorhizobium delmotii</name>
    <dbReference type="NCBI Taxonomy" id="1631247"/>
    <lineage>
        <taxon>Bacteria</taxon>
        <taxon>Pseudomonadati</taxon>
        <taxon>Pseudomonadota</taxon>
        <taxon>Alphaproteobacteria</taxon>
        <taxon>Hyphomicrobiales</taxon>
        <taxon>Phyllobacteriaceae</taxon>
        <taxon>Mesorhizobium</taxon>
    </lineage>
</organism>
<evidence type="ECO:0000313" key="2">
    <source>
        <dbReference type="Proteomes" id="UP000245698"/>
    </source>
</evidence>
<keyword evidence="2" id="KW-1185">Reference proteome</keyword>
<dbReference type="Proteomes" id="UP000245698">
    <property type="component" value="Unassembled WGS sequence"/>
</dbReference>